<protein>
    <submittedName>
        <fullName evidence="5">EAL domain-containing protein</fullName>
    </submittedName>
</protein>
<dbReference type="PROSITE" id="PS50113">
    <property type="entry name" value="PAC"/>
    <property type="match status" value="1"/>
</dbReference>
<dbReference type="NCBIfam" id="TIGR00229">
    <property type="entry name" value="sensory_box"/>
    <property type="match status" value="1"/>
</dbReference>
<evidence type="ECO:0000259" key="3">
    <source>
        <dbReference type="PROSITE" id="PS50883"/>
    </source>
</evidence>
<gene>
    <name evidence="5" type="ORF">V6U78_11140</name>
</gene>
<dbReference type="PROSITE" id="PS50112">
    <property type="entry name" value="PAS"/>
    <property type="match status" value="1"/>
</dbReference>
<dbReference type="CDD" id="cd01948">
    <property type="entry name" value="EAL"/>
    <property type="match status" value="1"/>
</dbReference>
<dbReference type="InterPro" id="IPR001633">
    <property type="entry name" value="EAL_dom"/>
</dbReference>
<dbReference type="SMART" id="SM00052">
    <property type="entry name" value="EAL"/>
    <property type="match status" value="1"/>
</dbReference>
<dbReference type="CDD" id="cd01949">
    <property type="entry name" value="GGDEF"/>
    <property type="match status" value="1"/>
</dbReference>
<dbReference type="InterPro" id="IPR000014">
    <property type="entry name" value="PAS"/>
</dbReference>
<dbReference type="PANTHER" id="PTHR44757:SF2">
    <property type="entry name" value="BIOFILM ARCHITECTURE MAINTENANCE PROTEIN MBAA"/>
    <property type="match status" value="1"/>
</dbReference>
<dbReference type="InterPro" id="IPR000700">
    <property type="entry name" value="PAS-assoc_C"/>
</dbReference>
<dbReference type="EMBL" id="JBANFI010000007">
    <property type="protein sequence ID" value="MFK7161590.1"/>
    <property type="molecule type" value="Genomic_DNA"/>
</dbReference>
<dbReference type="CDD" id="cd00130">
    <property type="entry name" value="PAS"/>
    <property type="match status" value="1"/>
</dbReference>
<evidence type="ECO:0000313" key="6">
    <source>
        <dbReference type="Proteomes" id="UP001621714"/>
    </source>
</evidence>
<dbReference type="PROSITE" id="PS50887">
    <property type="entry name" value="GGDEF"/>
    <property type="match status" value="1"/>
</dbReference>
<dbReference type="InterPro" id="IPR035965">
    <property type="entry name" value="PAS-like_dom_sf"/>
</dbReference>
<dbReference type="Proteomes" id="UP001621714">
    <property type="component" value="Unassembled WGS sequence"/>
</dbReference>
<evidence type="ECO:0000259" key="1">
    <source>
        <dbReference type="PROSITE" id="PS50112"/>
    </source>
</evidence>
<reference evidence="5 6" key="1">
    <citation type="submission" date="2024-02" db="EMBL/GenBank/DDBJ databases">
        <title>Marinospirillum sp. MEB 164 isolated from Lonar lake sediment.</title>
        <authorList>
            <person name="Joshi A."/>
            <person name="Thite S."/>
        </authorList>
    </citation>
    <scope>NUCLEOTIDE SEQUENCE [LARGE SCALE GENOMIC DNA]</scope>
    <source>
        <strain evidence="5 6">MEB164</strain>
    </source>
</reference>
<dbReference type="RefSeq" id="WP_405340707.1">
    <property type="nucleotide sequence ID" value="NZ_JBANFI010000007.1"/>
</dbReference>
<dbReference type="InterPro" id="IPR052155">
    <property type="entry name" value="Biofilm_reg_signaling"/>
</dbReference>
<dbReference type="PANTHER" id="PTHR44757">
    <property type="entry name" value="DIGUANYLATE CYCLASE DGCP"/>
    <property type="match status" value="1"/>
</dbReference>
<dbReference type="SUPFAM" id="SSF55073">
    <property type="entry name" value="Nucleotide cyclase"/>
    <property type="match status" value="1"/>
</dbReference>
<dbReference type="Gene3D" id="3.20.20.450">
    <property type="entry name" value="EAL domain"/>
    <property type="match status" value="1"/>
</dbReference>
<evidence type="ECO:0000259" key="2">
    <source>
        <dbReference type="PROSITE" id="PS50113"/>
    </source>
</evidence>
<name>A0ABW8PZ84_9GAMM</name>
<dbReference type="InterPro" id="IPR043128">
    <property type="entry name" value="Rev_trsase/Diguanyl_cyclase"/>
</dbReference>
<sequence length="584" mass="65704">MDLQTQAVSALSRLNGPLLAPLMRRIRHALVVMNDQREVLYVNPAYERLTGQTLQQLGGTPFSLNLQAKNNLRLQQQIEEALAQYGTWEGKVWDYRRDGTAYLQQVSIEAVYDDQGALMNYLFLFSDLNEQGIATAELERLTHYDPLTELPNRMLFRNRLGHEFNISNRHQTRTGLILLNLDRFKVINDAFGFAAGDQLLIEIAQRLQGGIRRTDLLARQEQRQERDADLISRMGGDDFSFVLSELRKPDDAAIVAERLLGTLEAPFYIGDEEIYVSASLGLAVYPDNAHTEDGLLQCAETALKRVKREGRGGYRFFSEDLNIASAKRVRLEAKMRHAILHQEFQLYYQAKQDLQTGQLVGVEALIRWPTPEGMILPQEFIPLAEDTGLINPIGRWILFQALKDSVKMSQALGYPLTIAVNLSMRQFQRPGLVELVAEALQVTGIDPQLVELEITESMVVDKVDEAIATMQALRDLGVELAIDDFGTGYSSMAYLKNFPVNTLKIDQSFVRDLHGEACNTSIITAVIGLGRGLGMQVVAEGVENQQQRDLLQQVGCHLGQGYFIGYPLPLKILLEQWQHAESTD</sequence>
<dbReference type="InterPro" id="IPR035919">
    <property type="entry name" value="EAL_sf"/>
</dbReference>
<dbReference type="SUPFAM" id="SSF141868">
    <property type="entry name" value="EAL domain-like"/>
    <property type="match status" value="1"/>
</dbReference>
<dbReference type="Pfam" id="PF00563">
    <property type="entry name" value="EAL"/>
    <property type="match status" value="1"/>
</dbReference>
<comment type="caution">
    <text evidence="5">The sequence shown here is derived from an EMBL/GenBank/DDBJ whole genome shotgun (WGS) entry which is preliminary data.</text>
</comment>
<dbReference type="PROSITE" id="PS50883">
    <property type="entry name" value="EAL"/>
    <property type="match status" value="1"/>
</dbReference>
<evidence type="ECO:0000313" key="5">
    <source>
        <dbReference type="EMBL" id="MFK7161590.1"/>
    </source>
</evidence>
<dbReference type="NCBIfam" id="TIGR00254">
    <property type="entry name" value="GGDEF"/>
    <property type="match status" value="2"/>
</dbReference>
<feature type="domain" description="PAC" evidence="2">
    <location>
        <begin position="86"/>
        <end position="140"/>
    </location>
</feature>
<feature type="domain" description="PAS" evidence="1">
    <location>
        <begin position="15"/>
        <end position="85"/>
    </location>
</feature>
<accession>A0ABW8PZ84</accession>
<dbReference type="SUPFAM" id="SSF55785">
    <property type="entry name" value="PYP-like sensor domain (PAS domain)"/>
    <property type="match status" value="1"/>
</dbReference>
<keyword evidence="6" id="KW-1185">Reference proteome</keyword>
<dbReference type="Gene3D" id="3.30.70.270">
    <property type="match status" value="1"/>
</dbReference>
<evidence type="ECO:0000259" key="4">
    <source>
        <dbReference type="PROSITE" id="PS50887"/>
    </source>
</evidence>
<dbReference type="InterPro" id="IPR000160">
    <property type="entry name" value="GGDEF_dom"/>
</dbReference>
<feature type="domain" description="EAL" evidence="3">
    <location>
        <begin position="328"/>
        <end position="581"/>
    </location>
</feature>
<proteinExistence type="predicted"/>
<dbReference type="InterPro" id="IPR029787">
    <property type="entry name" value="Nucleotide_cyclase"/>
</dbReference>
<feature type="domain" description="GGDEF" evidence="4">
    <location>
        <begin position="172"/>
        <end position="319"/>
    </location>
</feature>
<dbReference type="SMART" id="SM00267">
    <property type="entry name" value="GGDEF"/>
    <property type="match status" value="1"/>
</dbReference>
<dbReference type="Pfam" id="PF13426">
    <property type="entry name" value="PAS_9"/>
    <property type="match status" value="1"/>
</dbReference>
<dbReference type="Pfam" id="PF00990">
    <property type="entry name" value="GGDEF"/>
    <property type="match status" value="2"/>
</dbReference>
<organism evidence="5 6">
    <name type="scientific">Marinospirillum alkalitolerans</name>
    <dbReference type="NCBI Taxonomy" id="3123374"/>
    <lineage>
        <taxon>Bacteria</taxon>
        <taxon>Pseudomonadati</taxon>
        <taxon>Pseudomonadota</taxon>
        <taxon>Gammaproteobacteria</taxon>
        <taxon>Oceanospirillales</taxon>
        <taxon>Oceanospirillaceae</taxon>
        <taxon>Marinospirillum</taxon>
    </lineage>
</organism>
<dbReference type="Gene3D" id="3.30.450.20">
    <property type="entry name" value="PAS domain"/>
    <property type="match status" value="1"/>
</dbReference>